<evidence type="ECO:0000313" key="2">
    <source>
        <dbReference type="EMBL" id="OPJ61159.1"/>
    </source>
</evidence>
<name>A0A1V4IMS7_9CLOT</name>
<evidence type="ECO:0000313" key="3">
    <source>
        <dbReference type="Proteomes" id="UP000190080"/>
    </source>
</evidence>
<dbReference type="RefSeq" id="WP_079424646.1">
    <property type="nucleotide sequence ID" value="NZ_MZGV01000024.1"/>
</dbReference>
<proteinExistence type="predicted"/>
<evidence type="ECO:0000259" key="1">
    <source>
        <dbReference type="PROSITE" id="PS51186"/>
    </source>
</evidence>
<dbReference type="PROSITE" id="PS51186">
    <property type="entry name" value="GNAT"/>
    <property type="match status" value="1"/>
</dbReference>
<dbReference type="GO" id="GO:0016747">
    <property type="term" value="F:acyltransferase activity, transferring groups other than amino-acyl groups"/>
    <property type="evidence" value="ECO:0007669"/>
    <property type="project" value="InterPro"/>
</dbReference>
<dbReference type="InterPro" id="IPR051531">
    <property type="entry name" value="N-acetyltransferase"/>
</dbReference>
<dbReference type="InterPro" id="IPR016181">
    <property type="entry name" value="Acyl_CoA_acyltransferase"/>
</dbReference>
<feature type="domain" description="N-acetyltransferase" evidence="1">
    <location>
        <begin position="25"/>
        <end position="167"/>
    </location>
</feature>
<dbReference type="STRING" id="1450648.CLORY_23710"/>
<dbReference type="InterPro" id="IPR000182">
    <property type="entry name" value="GNAT_dom"/>
</dbReference>
<dbReference type="Gene3D" id="3.40.630.30">
    <property type="match status" value="1"/>
</dbReference>
<organism evidence="2 3">
    <name type="scientific">Clostridium oryzae</name>
    <dbReference type="NCBI Taxonomy" id="1450648"/>
    <lineage>
        <taxon>Bacteria</taxon>
        <taxon>Bacillati</taxon>
        <taxon>Bacillota</taxon>
        <taxon>Clostridia</taxon>
        <taxon>Eubacteriales</taxon>
        <taxon>Clostridiaceae</taxon>
        <taxon>Clostridium</taxon>
    </lineage>
</organism>
<gene>
    <name evidence="2" type="ORF">CLORY_23710</name>
</gene>
<dbReference type="Pfam" id="PF13302">
    <property type="entry name" value="Acetyltransf_3"/>
    <property type="match status" value="1"/>
</dbReference>
<keyword evidence="3" id="KW-1185">Reference proteome</keyword>
<sequence length="167" mass="19364">MLVETERLVITDLTKDMCNAFQKNSVDEDNRRFVPDEVFETLEDAHRTIEWLIKSYQYEKGPFLYPVLLKDKTNIGYVQACSIEEGWELGYHIAKEYTGHGYATEAVSTFLPVIMQQLKINIIYGIVLEENIASHKVLEKCNFKLDYIGIGKYQGVDKALRRYILNS</sequence>
<dbReference type="OrthoDB" id="9785602at2"/>
<dbReference type="SUPFAM" id="SSF55729">
    <property type="entry name" value="Acyl-CoA N-acyltransferases (Nat)"/>
    <property type="match status" value="1"/>
</dbReference>
<protein>
    <recommendedName>
        <fullName evidence="1">N-acetyltransferase domain-containing protein</fullName>
    </recommendedName>
</protein>
<dbReference type="EMBL" id="MZGV01000024">
    <property type="protein sequence ID" value="OPJ61159.1"/>
    <property type="molecule type" value="Genomic_DNA"/>
</dbReference>
<dbReference type="PANTHER" id="PTHR43792">
    <property type="entry name" value="GNAT FAMILY, PUTATIVE (AFU_ORTHOLOGUE AFUA_3G00765)-RELATED-RELATED"/>
    <property type="match status" value="1"/>
</dbReference>
<dbReference type="Proteomes" id="UP000190080">
    <property type="component" value="Unassembled WGS sequence"/>
</dbReference>
<comment type="caution">
    <text evidence="2">The sequence shown here is derived from an EMBL/GenBank/DDBJ whole genome shotgun (WGS) entry which is preliminary data.</text>
</comment>
<reference evidence="2 3" key="1">
    <citation type="submission" date="2017-03" db="EMBL/GenBank/DDBJ databases">
        <title>Genome sequence of Clostridium oryzae DSM 28571.</title>
        <authorList>
            <person name="Poehlein A."/>
            <person name="Daniel R."/>
        </authorList>
    </citation>
    <scope>NUCLEOTIDE SEQUENCE [LARGE SCALE GENOMIC DNA]</scope>
    <source>
        <strain evidence="2 3">DSM 28571</strain>
    </source>
</reference>
<accession>A0A1V4IMS7</accession>
<dbReference type="AlphaFoldDB" id="A0A1V4IMS7"/>